<dbReference type="EMBL" id="LN555523">
    <property type="protein sequence ID" value="CED94734.1"/>
    <property type="molecule type" value="Genomic_DNA"/>
</dbReference>
<reference evidence="2 3" key="1">
    <citation type="submission" date="2014-04" db="EMBL/GenBank/DDBJ databases">
        <authorList>
            <person name="Hornung B.V."/>
        </authorList>
    </citation>
    <scope>NUCLEOTIDE SEQUENCE [LARGE SCALE GENOMIC DNA]</scope>
    <source>
        <strain evidence="2 3">CRIB</strain>
    </source>
</reference>
<dbReference type="Proteomes" id="UP000245622">
    <property type="component" value="Chromosome 1"/>
</dbReference>
<keyword evidence="1" id="KW-0472">Membrane</keyword>
<dbReference type="RefSeq" id="WP_180702231.1">
    <property type="nucleotide sequence ID" value="NZ_CAJUCR010000011.1"/>
</dbReference>
<sequence>MLLDYIKVFFVGGVICLIAQIMMDYFKIQNPYIMVTYVTSGVILTFLGIYEHIVDFGGSGATVPIIGFGYLLANGVKTAIAKDGLLGVFTGGTVAGAGGIAAAIFFGYIMAVVFTPKAKP</sequence>
<dbReference type="AlphaFoldDB" id="A0A1V1I583"/>
<dbReference type="KEGG" id="ril:CRIB_2131"/>
<dbReference type="PANTHER" id="PTHR38450:SF2">
    <property type="entry name" value="STAGE V SPORULATION PROTEIN AEB"/>
    <property type="match status" value="1"/>
</dbReference>
<protein>
    <submittedName>
        <fullName evidence="2">Stage V sporulation protein AE, SpoVAE</fullName>
    </submittedName>
</protein>
<organism evidence="2 3">
    <name type="scientific">Romboutsia ilealis</name>
    <dbReference type="NCBI Taxonomy" id="1115758"/>
    <lineage>
        <taxon>Bacteria</taxon>
        <taxon>Bacillati</taxon>
        <taxon>Bacillota</taxon>
        <taxon>Clostridia</taxon>
        <taxon>Peptostreptococcales</taxon>
        <taxon>Peptostreptococcaceae</taxon>
        <taxon>Romboutsia</taxon>
    </lineage>
</organism>
<dbReference type="PANTHER" id="PTHR38450">
    <property type="entry name" value="STAGE V SPORULATION PROTEIN AC-RELATED"/>
    <property type="match status" value="1"/>
</dbReference>
<keyword evidence="1" id="KW-1133">Transmembrane helix</keyword>
<dbReference type="GeneID" id="82206159"/>
<keyword evidence="1" id="KW-0812">Transmembrane</keyword>
<evidence type="ECO:0000313" key="2">
    <source>
        <dbReference type="EMBL" id="CED94734.1"/>
    </source>
</evidence>
<feature type="transmembrane region" description="Helical" evidence="1">
    <location>
        <begin position="6"/>
        <end position="25"/>
    </location>
</feature>
<feature type="transmembrane region" description="Helical" evidence="1">
    <location>
        <begin position="85"/>
        <end position="114"/>
    </location>
</feature>
<feature type="transmembrane region" description="Helical" evidence="1">
    <location>
        <begin position="56"/>
        <end position="73"/>
    </location>
</feature>
<evidence type="ECO:0000256" key="1">
    <source>
        <dbReference type="SAM" id="Phobius"/>
    </source>
</evidence>
<accession>A0A1V1I583</accession>
<dbReference type="InterPro" id="IPR005562">
    <property type="entry name" value="SpoVA"/>
</dbReference>
<feature type="transmembrane region" description="Helical" evidence="1">
    <location>
        <begin position="32"/>
        <end position="50"/>
    </location>
</feature>
<gene>
    <name evidence="2" type="ORF">CRIB_2131</name>
</gene>
<proteinExistence type="predicted"/>
<dbReference type="Pfam" id="PF03862">
    <property type="entry name" value="SpoVAC_SpoVAEB"/>
    <property type="match status" value="1"/>
</dbReference>
<name>A0A1V1I583_9FIRM</name>
<keyword evidence="3" id="KW-1185">Reference proteome</keyword>
<evidence type="ECO:0000313" key="3">
    <source>
        <dbReference type="Proteomes" id="UP000245622"/>
    </source>
</evidence>